<protein>
    <submittedName>
        <fullName evidence="3">Class I SAM-dependent methyltransferase</fullName>
    </submittedName>
</protein>
<proteinExistence type="predicted"/>
<name>A0A9X8ZLD6_9BACI</name>
<comment type="caution">
    <text evidence="3">The sequence shown here is derived from an EMBL/GenBank/DDBJ whole genome shotgun (WGS) entry which is preliminary data.</text>
</comment>
<dbReference type="InterPro" id="IPR041698">
    <property type="entry name" value="Methyltransf_25"/>
</dbReference>
<dbReference type="GO" id="GO:0008168">
    <property type="term" value="F:methyltransferase activity"/>
    <property type="evidence" value="ECO:0007669"/>
    <property type="project" value="UniProtKB-KW"/>
</dbReference>
<dbReference type="Pfam" id="PF13649">
    <property type="entry name" value="Methyltransf_25"/>
    <property type="match status" value="1"/>
</dbReference>
<dbReference type="CDD" id="cd02440">
    <property type="entry name" value="AdoMet_MTases"/>
    <property type="match status" value="1"/>
</dbReference>
<feature type="domain" description="Methyltransferase" evidence="2">
    <location>
        <begin position="43"/>
        <end position="136"/>
    </location>
</feature>
<dbReference type="InterPro" id="IPR029063">
    <property type="entry name" value="SAM-dependent_MTases_sf"/>
</dbReference>
<accession>A0A9X8ZLD6</accession>
<keyword evidence="3" id="KW-0489">Methyltransferase</keyword>
<dbReference type="AlphaFoldDB" id="A0A9X8ZLD6"/>
<dbReference type="SUPFAM" id="SSF53335">
    <property type="entry name" value="S-adenosyl-L-methionine-dependent methyltransferases"/>
    <property type="match status" value="1"/>
</dbReference>
<gene>
    <name evidence="3" type="ORF">FC678_02175</name>
</gene>
<dbReference type="RefSeq" id="WP_137020667.1">
    <property type="nucleotide sequence ID" value="NZ_SZNS01000118.1"/>
</dbReference>
<dbReference type="PANTHER" id="PTHR43861:SF3">
    <property type="entry name" value="PUTATIVE (AFU_ORTHOLOGUE AFUA_2G14390)-RELATED"/>
    <property type="match status" value="1"/>
</dbReference>
<organism evidence="3 4">
    <name type="scientific">Peribacillus simplex</name>
    <dbReference type="NCBI Taxonomy" id="1478"/>
    <lineage>
        <taxon>Bacteria</taxon>
        <taxon>Bacillati</taxon>
        <taxon>Bacillota</taxon>
        <taxon>Bacilli</taxon>
        <taxon>Bacillales</taxon>
        <taxon>Bacillaceae</taxon>
        <taxon>Peribacillus</taxon>
    </lineage>
</organism>
<evidence type="ECO:0000313" key="3">
    <source>
        <dbReference type="EMBL" id="TKH15446.1"/>
    </source>
</evidence>
<dbReference type="Gene3D" id="3.40.50.150">
    <property type="entry name" value="Vaccinia Virus protein VP39"/>
    <property type="match status" value="1"/>
</dbReference>
<evidence type="ECO:0000256" key="1">
    <source>
        <dbReference type="ARBA" id="ARBA00022679"/>
    </source>
</evidence>
<dbReference type="GO" id="GO:0032259">
    <property type="term" value="P:methylation"/>
    <property type="evidence" value="ECO:0007669"/>
    <property type="project" value="UniProtKB-KW"/>
</dbReference>
<dbReference type="OrthoDB" id="9811589at2"/>
<keyword evidence="1" id="KW-0808">Transferase</keyword>
<dbReference type="Gene3D" id="2.20.25.110">
    <property type="entry name" value="S-adenosyl-L-methionine-dependent methyltransferases"/>
    <property type="match status" value="1"/>
</dbReference>
<sequence>MNAWYEEHFQTDYIKIYQHRHSEAGSELKDLLKLIPWKKGQSVLDLCCGYGRHSRYLAQLGWRVTGVDLSAPLLQEAIHLSLNMPIQYMRCDMRKIPFRKEMDLVVNMFTSFGYFDSDDENENVIEGISHSLKDGGYFIMDYLNPTFVEENLIPYSREEVGLVELIQYRKIVRGHVHKKIIIKSGNDEKRYEEVIKLYHKEKMLSMLNSHGLVVQNILGHYDASCFNSRQSPRMIFICQKGVKKYEASNSMKN</sequence>
<reference evidence="3 4" key="1">
    <citation type="journal article" date="2019" name="Environ. Microbiol.">
        <title>An active ?-lactamase is a part of an orchestrated cell wall stress resistance network of Bacillus subtilis and related rhizosphere species.</title>
        <authorList>
            <person name="Bucher T."/>
            <person name="Keren-Paz A."/>
            <person name="Hausser J."/>
            <person name="Olender T."/>
            <person name="Cytryn E."/>
            <person name="Kolodkin-Gal I."/>
        </authorList>
    </citation>
    <scope>NUCLEOTIDE SEQUENCE [LARGE SCALE GENOMIC DNA]</scope>
    <source>
        <strain evidence="3 4">I4</strain>
    </source>
</reference>
<evidence type="ECO:0000259" key="2">
    <source>
        <dbReference type="Pfam" id="PF13649"/>
    </source>
</evidence>
<dbReference type="PANTHER" id="PTHR43861">
    <property type="entry name" value="TRANS-ACONITATE 2-METHYLTRANSFERASE-RELATED"/>
    <property type="match status" value="1"/>
</dbReference>
<dbReference type="Proteomes" id="UP000309170">
    <property type="component" value="Unassembled WGS sequence"/>
</dbReference>
<evidence type="ECO:0000313" key="4">
    <source>
        <dbReference type="Proteomes" id="UP000309170"/>
    </source>
</evidence>
<dbReference type="EMBL" id="SZNT01000020">
    <property type="protein sequence ID" value="TKH15446.1"/>
    <property type="molecule type" value="Genomic_DNA"/>
</dbReference>